<proteinExistence type="predicted"/>
<sequence length="95" mass="10427">MEDGVSGSSGKMATDQQDAQNAIQREILIGIRVTAQLTQTQLSQKLGHPQSYVSKYEAGQRKLTLIEVREIALCCGVSLLDFVAQFEQELKLSEG</sequence>
<organism evidence="2 3">
    <name type="scientific">Sulfitobacter brevis</name>
    <dbReference type="NCBI Taxonomy" id="74348"/>
    <lineage>
        <taxon>Bacteria</taxon>
        <taxon>Pseudomonadati</taxon>
        <taxon>Pseudomonadota</taxon>
        <taxon>Alphaproteobacteria</taxon>
        <taxon>Rhodobacterales</taxon>
        <taxon>Roseobacteraceae</taxon>
        <taxon>Sulfitobacter</taxon>
    </lineage>
</organism>
<dbReference type="PROSITE" id="PS50943">
    <property type="entry name" value="HTH_CROC1"/>
    <property type="match status" value="1"/>
</dbReference>
<name>A0A1I2GB42_9RHOB</name>
<dbReference type="SMART" id="SM00530">
    <property type="entry name" value="HTH_XRE"/>
    <property type="match status" value="1"/>
</dbReference>
<gene>
    <name evidence="2" type="ORF">SAMN04488523_12125</name>
</gene>
<accession>A0A1I2GB42</accession>
<dbReference type="EMBL" id="FOMW01000021">
    <property type="protein sequence ID" value="SFF14805.1"/>
    <property type="molecule type" value="Genomic_DNA"/>
</dbReference>
<dbReference type="GO" id="GO:0003677">
    <property type="term" value="F:DNA binding"/>
    <property type="evidence" value="ECO:0007669"/>
    <property type="project" value="InterPro"/>
</dbReference>
<protein>
    <submittedName>
        <fullName evidence="2">Helix-turn-helix</fullName>
    </submittedName>
</protein>
<dbReference type="STRING" id="74348.SAMN04488523_12125"/>
<evidence type="ECO:0000313" key="2">
    <source>
        <dbReference type="EMBL" id="SFF14805.1"/>
    </source>
</evidence>
<evidence type="ECO:0000313" key="3">
    <source>
        <dbReference type="Proteomes" id="UP000198977"/>
    </source>
</evidence>
<dbReference type="InterPro" id="IPR001387">
    <property type="entry name" value="Cro/C1-type_HTH"/>
</dbReference>
<dbReference type="Proteomes" id="UP000198977">
    <property type="component" value="Unassembled WGS sequence"/>
</dbReference>
<evidence type="ECO:0000259" key="1">
    <source>
        <dbReference type="PROSITE" id="PS50943"/>
    </source>
</evidence>
<dbReference type="InterPro" id="IPR010982">
    <property type="entry name" value="Lambda_DNA-bd_dom_sf"/>
</dbReference>
<dbReference type="SUPFAM" id="SSF47413">
    <property type="entry name" value="lambda repressor-like DNA-binding domains"/>
    <property type="match status" value="1"/>
</dbReference>
<keyword evidence="3" id="KW-1185">Reference proteome</keyword>
<feature type="domain" description="HTH cro/C1-type" evidence="1">
    <location>
        <begin position="28"/>
        <end position="82"/>
    </location>
</feature>
<dbReference type="Pfam" id="PF01381">
    <property type="entry name" value="HTH_3"/>
    <property type="match status" value="1"/>
</dbReference>
<dbReference type="AlphaFoldDB" id="A0A1I2GB42"/>
<dbReference type="Gene3D" id="1.10.260.40">
    <property type="entry name" value="lambda repressor-like DNA-binding domains"/>
    <property type="match status" value="1"/>
</dbReference>
<reference evidence="3" key="1">
    <citation type="submission" date="2016-10" db="EMBL/GenBank/DDBJ databases">
        <authorList>
            <person name="Varghese N."/>
            <person name="Submissions S."/>
        </authorList>
    </citation>
    <scope>NUCLEOTIDE SEQUENCE [LARGE SCALE GENOMIC DNA]</scope>
    <source>
        <strain evidence="3">DSM 11443</strain>
    </source>
</reference>
<dbReference type="CDD" id="cd00093">
    <property type="entry name" value="HTH_XRE"/>
    <property type="match status" value="1"/>
</dbReference>